<accession>A0A017SGP0</accession>
<dbReference type="GeneID" id="63701990"/>
<dbReference type="Proteomes" id="UP000019804">
    <property type="component" value="Unassembled WGS sequence"/>
</dbReference>
<proteinExistence type="predicted"/>
<feature type="region of interest" description="Disordered" evidence="1">
    <location>
        <begin position="1"/>
        <end position="125"/>
    </location>
</feature>
<evidence type="ECO:0000256" key="1">
    <source>
        <dbReference type="SAM" id="MobiDB-lite"/>
    </source>
</evidence>
<sequence>MDQNVSKKTRTADSTGTGNGTYMMNKNAERADRARRRSERLNGVRGGESTNITTYPAQRRDYSLDDAAGSDAAYSPSRSESEALKARSTKRRRKNYVAPPASPTPPSPASPPPTISPAPPSTSAPASAQLALSALPTSTNLNKVAFAFSSSDVIYHLPIDECTSSRYLFGRARDFLWTLGQELATRFLICQVPSEGKRRMLYEGDEIGFKWLLNDVASLQSKNLRLRRDNRIARCWSNRDAQFG</sequence>
<gene>
    <name evidence="2" type="ORF">EURHEDRAFT_522387</name>
</gene>
<protein>
    <submittedName>
        <fullName evidence="2">Uncharacterized protein</fullName>
    </submittedName>
</protein>
<keyword evidence="3" id="KW-1185">Reference proteome</keyword>
<reference evidence="3" key="1">
    <citation type="journal article" date="2014" name="Nat. Commun.">
        <title>Genomic adaptations of the halophilic Dead Sea filamentous fungus Eurotium rubrum.</title>
        <authorList>
            <person name="Kis-Papo T."/>
            <person name="Weig A.R."/>
            <person name="Riley R."/>
            <person name="Persoh D."/>
            <person name="Salamov A."/>
            <person name="Sun H."/>
            <person name="Lipzen A."/>
            <person name="Wasser S.P."/>
            <person name="Rambold G."/>
            <person name="Grigoriev I.V."/>
            <person name="Nevo E."/>
        </authorList>
    </citation>
    <scope>NUCLEOTIDE SEQUENCE [LARGE SCALE GENOMIC DNA]</scope>
    <source>
        <strain evidence="3">CBS 135680</strain>
    </source>
</reference>
<evidence type="ECO:0000313" key="2">
    <source>
        <dbReference type="EMBL" id="EYE96097.1"/>
    </source>
</evidence>
<dbReference type="AlphaFoldDB" id="A0A017SGP0"/>
<dbReference type="RefSeq" id="XP_040639785.1">
    <property type="nucleotide sequence ID" value="XM_040786866.1"/>
</dbReference>
<dbReference type="EMBL" id="KK088419">
    <property type="protein sequence ID" value="EYE96097.1"/>
    <property type="molecule type" value="Genomic_DNA"/>
</dbReference>
<feature type="compositionally biased region" description="Pro residues" evidence="1">
    <location>
        <begin position="100"/>
        <end position="122"/>
    </location>
</feature>
<evidence type="ECO:0000313" key="3">
    <source>
        <dbReference type="Proteomes" id="UP000019804"/>
    </source>
</evidence>
<feature type="compositionally biased region" description="Polar residues" evidence="1">
    <location>
        <begin position="1"/>
        <end position="24"/>
    </location>
</feature>
<dbReference type="HOGENOM" id="CLU_1137789_0_0_1"/>
<organism evidence="2 3">
    <name type="scientific">Aspergillus ruber (strain CBS 135680)</name>
    <dbReference type="NCBI Taxonomy" id="1388766"/>
    <lineage>
        <taxon>Eukaryota</taxon>
        <taxon>Fungi</taxon>
        <taxon>Dikarya</taxon>
        <taxon>Ascomycota</taxon>
        <taxon>Pezizomycotina</taxon>
        <taxon>Eurotiomycetes</taxon>
        <taxon>Eurotiomycetidae</taxon>
        <taxon>Eurotiales</taxon>
        <taxon>Aspergillaceae</taxon>
        <taxon>Aspergillus</taxon>
        <taxon>Aspergillus subgen. Aspergillus</taxon>
    </lineage>
</organism>
<name>A0A017SGP0_ASPRC</name>